<sequence length="103" mass="11600">MSHALMRARATNMGHGILSSSVVRGRHADEVRRLLVNRVRSMFVDWSRGRDNVLPLSWREDVDHIVDDVLRFTIVRTPSPPSYPSSSSSASDDSLPPAHRHSQ</sequence>
<geneLocation type="mitochondrion" evidence="2"/>
<name>A0A3P3YIJ2_PLABS</name>
<evidence type="ECO:0000313" key="2">
    <source>
        <dbReference type="EMBL" id="SPR00008.1"/>
    </source>
</evidence>
<evidence type="ECO:0000256" key="1">
    <source>
        <dbReference type="SAM" id="MobiDB-lite"/>
    </source>
</evidence>
<protein>
    <submittedName>
        <fullName evidence="2">Uncharacterized protein</fullName>
    </submittedName>
</protein>
<reference evidence="2 3" key="1">
    <citation type="submission" date="2018-03" db="EMBL/GenBank/DDBJ databases">
        <authorList>
            <person name="Fogelqvist J."/>
        </authorList>
    </citation>
    <scope>NUCLEOTIDE SEQUENCE [LARGE SCALE GENOMIC DNA]</scope>
</reference>
<proteinExistence type="predicted"/>
<feature type="compositionally biased region" description="Low complexity" evidence="1">
    <location>
        <begin position="84"/>
        <end position="97"/>
    </location>
</feature>
<dbReference type="AlphaFoldDB" id="A0A3P3YIJ2"/>
<feature type="region of interest" description="Disordered" evidence="1">
    <location>
        <begin position="77"/>
        <end position="103"/>
    </location>
</feature>
<dbReference type="Proteomes" id="UP000290189">
    <property type="component" value="Unassembled WGS sequence"/>
</dbReference>
<dbReference type="EMBL" id="OVEO01000013">
    <property type="protein sequence ID" value="SPR00008.1"/>
    <property type="molecule type" value="Genomic_DNA"/>
</dbReference>
<keyword evidence="2" id="KW-0496">Mitochondrion</keyword>
<organism evidence="2 3">
    <name type="scientific">Plasmodiophora brassicae</name>
    <name type="common">Clubroot disease agent</name>
    <dbReference type="NCBI Taxonomy" id="37360"/>
    <lineage>
        <taxon>Eukaryota</taxon>
        <taxon>Sar</taxon>
        <taxon>Rhizaria</taxon>
        <taxon>Endomyxa</taxon>
        <taxon>Phytomyxea</taxon>
        <taxon>Plasmodiophorida</taxon>
        <taxon>Plasmodiophoridae</taxon>
        <taxon>Plasmodiophora</taxon>
    </lineage>
</organism>
<accession>A0A3P3YIJ2</accession>
<evidence type="ECO:0000313" key="3">
    <source>
        <dbReference type="Proteomes" id="UP000290189"/>
    </source>
</evidence>
<gene>
    <name evidence="2" type="ORF">PLBR_LOCUS7223</name>
</gene>